<keyword evidence="2" id="KW-1185">Reference proteome</keyword>
<organism evidence="1 2">
    <name type="scientific">Chitinophaga chungangae</name>
    <dbReference type="NCBI Taxonomy" id="2821488"/>
    <lineage>
        <taxon>Bacteria</taxon>
        <taxon>Pseudomonadati</taxon>
        <taxon>Bacteroidota</taxon>
        <taxon>Chitinophagia</taxon>
        <taxon>Chitinophagales</taxon>
        <taxon>Chitinophagaceae</taxon>
        <taxon>Chitinophaga</taxon>
    </lineage>
</organism>
<sequence length="106" mass="12149">MISYTYDDNNYFHCDIAARDHDHAATLKKRIDTKPAVRADKKAGDRFLPADTFCFMRFIVAFSRHSRGFPGGLDDAEEWGTNGEIALTVARQLTLEFDTRFDTRNI</sequence>
<name>A0ABS3YJU3_9BACT</name>
<proteinExistence type="predicted"/>
<evidence type="ECO:0000313" key="1">
    <source>
        <dbReference type="EMBL" id="MBO9154927.1"/>
    </source>
</evidence>
<dbReference type="Proteomes" id="UP000679126">
    <property type="component" value="Unassembled WGS sequence"/>
</dbReference>
<accession>A0ABS3YJU3</accession>
<gene>
    <name evidence="1" type="ORF">J7I43_22045</name>
</gene>
<comment type="caution">
    <text evidence="1">The sequence shown here is derived from an EMBL/GenBank/DDBJ whole genome shotgun (WGS) entry which is preliminary data.</text>
</comment>
<reference evidence="2" key="1">
    <citation type="submission" date="2021-03" db="EMBL/GenBank/DDBJ databases">
        <title>Assistant Professor.</title>
        <authorList>
            <person name="Huq M.A."/>
        </authorList>
    </citation>
    <scope>NUCLEOTIDE SEQUENCE [LARGE SCALE GENOMIC DNA]</scope>
    <source>
        <strain evidence="2">MAH-28</strain>
    </source>
</reference>
<evidence type="ECO:0000313" key="2">
    <source>
        <dbReference type="Proteomes" id="UP000679126"/>
    </source>
</evidence>
<dbReference type="EMBL" id="JAGHKP010000004">
    <property type="protein sequence ID" value="MBO9154927.1"/>
    <property type="molecule type" value="Genomic_DNA"/>
</dbReference>
<protein>
    <submittedName>
        <fullName evidence="1">Uncharacterized protein</fullName>
    </submittedName>
</protein>